<dbReference type="Proteomes" id="UP000009168">
    <property type="component" value="Unassembled WGS sequence"/>
</dbReference>
<dbReference type="GO" id="GO:0009306">
    <property type="term" value="P:protein secretion"/>
    <property type="evidence" value="ECO:0007669"/>
    <property type="project" value="TreeGrafter"/>
</dbReference>
<dbReference type="HOGENOM" id="CLU_229575_0_0_1"/>
<sequence>MTLDFILQVLKLALVFLLGFGDLLIQILYMSLEKFQYDVLLTLNAIFFILPFIILLICWAILIAKSQKQYFPIRDFKAGQTEINFKIKYFLAFIKQFLISMPKSVYFTFLMYFRVFGVVILKQTFENYQAFMTEQLINEINEKMNQENLENLYQEENDNIKMRYGDDQAVVQQQQNSIQHTEQQQKEIEMKKKKELQAQASEKIRKMLKQGKEALQLNKSKFSSAQVKQPSSILQNAASMSIRKGVSQDKSMIIKEQNDESNFSMNKSVQDQSISFQQGRQKSIIDLSIIHQNQHQDYSQLNISDFQITNQQQLSQNMKESKQNSIISQAIKQQQNILEEQQKRKEVLKLEKKILIDLRQNEIKEQKVLYTIQSQQLNYNENKQIDDSENLEPKDLKQQNSIQQNYFELENVILENSSYKTNKRVNIFGEFLDEVIQSSKEINQSSKFGPKKTQNENIHPSIQQDQINGKDSINFMQKNQSQQEDQLKTPQMPALKLQASSSIKKHIQKSQSIYLQPVEVSFQKKTEINIQTSQQSNNQENIDLQLSANIGFDYKRFLTNKLLFQYLVIGNFIICIFSTMPNLGLNLVNISILNNQSGIALAHLILGIFNIFINSFIGLNDIFYNNYYSYYFIESQLSKLKAKSQIHIDSRFPIPPKVVIDSNIQLDRLIDLNPTSCLNIQKLSFQPPKQRYYLPILVNSLEKTFLKLKNLTHLHIDLQYQFMQESYIINSIQTAFTDCGMLEDIYINLIGNTIRKRSYKRLVTSLTEDEQSIKLFRVLIISEKDLYYKKSLIDDQAYSDFSIIQKHSQQNLRKIQINLSEISYLDDQIQFEILKLLENISVKKIEIFGNIQDYYFSQVYRIINDKKCIQYAHILLEEKSYWKWGQLQRIFKYDTQNISLDLEISDYKKLGQVGCRVLSDSIQVCNSIEVFDLQLFNQKVGSQGAFQIFYQMQKHINLQELTLDISKNFLSDEVMLSLSGCLSLFQFLKKLYLYLDCNSIQAEGCKYISYGLQQLVSLQELLLSLENNKVLANGLNQISQALPYFSKLKELHLNYSDCLLNTDKQNEDELKRNKNLGFKSVLDMSALYLSFQQEDQEMQVNNSLSLKAQDLWNQSVFCTQLFKNMPEQNQFHALSLILRNCHIGSLQSRLICLTLCKMKNLTYLNMDLSDNLLEREGVNYIFSGLKKLVYVNKLILKLNRVNSLLSIPNIKEHSNNVEDLEKQKDEIKVFVKMLSNQVNQYEARIIANDCEIDQINEKQLKIADDIKDELSKQKNEILQQEQTLMNEEKDISQKTESKQLRLNDAYNQKKENDYKRKSILIQKKQLKNKIQEYISPRKQKAIQFSNEKEEILNNQLNVLVEQKKSLEKENERLQSYIKESKLKKDQQNNLIFDYSKKQNLFTSYLKNSLKIMNQLNIINFEFSQNFLIHYDIYELFYALENIRSLKSITFNFSNNYLGNLGIKHILSIFRIQKDLSFIDINLENNQINADGLFYISCILQECTQLSKIRIILKNNRIESDDRILKFSQTLLERKDKYEKVILDLCDNVCVYNTDQEFIKALHIAYPSSFYY</sequence>
<gene>
    <name evidence="4" type="ORF">TTHERM_01109840</name>
</gene>
<dbReference type="RefSeq" id="XP_001030193.2">
    <property type="nucleotide sequence ID" value="XM_001030193.2"/>
</dbReference>
<keyword evidence="5" id="KW-1185">Reference proteome</keyword>
<evidence type="ECO:0000313" key="5">
    <source>
        <dbReference type="Proteomes" id="UP000009168"/>
    </source>
</evidence>
<protein>
    <submittedName>
        <fullName evidence="4">Transmembrane protein, putative</fullName>
    </submittedName>
</protein>
<dbReference type="InParanoid" id="Q22B71"/>
<evidence type="ECO:0000313" key="4">
    <source>
        <dbReference type="EMBL" id="EAR82530.2"/>
    </source>
</evidence>
<feature type="coiled-coil region" evidence="2">
    <location>
        <begin position="171"/>
        <end position="210"/>
    </location>
</feature>
<name>Q22B71_TETTS</name>
<dbReference type="KEGG" id="tet:TTHERM_01109840"/>
<evidence type="ECO:0000256" key="1">
    <source>
        <dbReference type="ARBA" id="ARBA00023054"/>
    </source>
</evidence>
<keyword evidence="3" id="KW-1133">Transmembrane helix</keyword>
<dbReference type="PANTHER" id="PTHR23158:SF33">
    <property type="entry name" value="TRANSPORT AND GOLGI ORGANIZATION PROTEIN 1"/>
    <property type="match status" value="1"/>
</dbReference>
<dbReference type="Gene3D" id="3.80.10.10">
    <property type="entry name" value="Ribonuclease Inhibitor"/>
    <property type="match status" value="2"/>
</dbReference>
<feature type="transmembrane region" description="Helical" evidence="3">
    <location>
        <begin position="563"/>
        <end position="588"/>
    </location>
</feature>
<evidence type="ECO:0000256" key="3">
    <source>
        <dbReference type="SAM" id="Phobius"/>
    </source>
</evidence>
<feature type="transmembrane region" description="Helical" evidence="3">
    <location>
        <begin position="600"/>
        <end position="619"/>
    </location>
</feature>
<dbReference type="InterPro" id="IPR032675">
    <property type="entry name" value="LRR_dom_sf"/>
</dbReference>
<accession>Q22B71</accession>
<dbReference type="SUPFAM" id="SSF52047">
    <property type="entry name" value="RNI-like"/>
    <property type="match status" value="2"/>
</dbReference>
<keyword evidence="3 4" id="KW-0812">Transmembrane</keyword>
<proteinExistence type="predicted"/>
<dbReference type="EMBL" id="GG662565">
    <property type="protein sequence ID" value="EAR82530.2"/>
    <property type="molecule type" value="Genomic_DNA"/>
</dbReference>
<evidence type="ECO:0000256" key="2">
    <source>
        <dbReference type="SAM" id="Coils"/>
    </source>
</evidence>
<dbReference type="OrthoDB" id="120976at2759"/>
<dbReference type="PANTHER" id="PTHR23158">
    <property type="entry name" value="MELANOMA INHIBITORY ACTIVITY-RELATED"/>
    <property type="match status" value="1"/>
</dbReference>
<dbReference type="GO" id="GO:0006888">
    <property type="term" value="P:endoplasmic reticulum to Golgi vesicle-mediated transport"/>
    <property type="evidence" value="ECO:0007669"/>
    <property type="project" value="TreeGrafter"/>
</dbReference>
<dbReference type="GeneID" id="7840235"/>
<dbReference type="InterPro" id="IPR051500">
    <property type="entry name" value="cTAGE_MIA/OTOR"/>
</dbReference>
<dbReference type="GO" id="GO:0035459">
    <property type="term" value="P:vesicle cargo loading"/>
    <property type="evidence" value="ECO:0007669"/>
    <property type="project" value="TreeGrafter"/>
</dbReference>
<feature type="transmembrane region" description="Helical" evidence="3">
    <location>
        <begin position="12"/>
        <end position="29"/>
    </location>
</feature>
<feature type="coiled-coil region" evidence="2">
    <location>
        <begin position="1210"/>
        <end position="1290"/>
    </location>
</feature>
<feature type="coiled-coil region" evidence="2">
    <location>
        <begin position="331"/>
        <end position="358"/>
    </location>
</feature>
<feature type="transmembrane region" description="Helical" evidence="3">
    <location>
        <begin position="41"/>
        <end position="64"/>
    </location>
</feature>
<dbReference type="GO" id="GO:0005789">
    <property type="term" value="C:endoplasmic reticulum membrane"/>
    <property type="evidence" value="ECO:0007669"/>
    <property type="project" value="TreeGrafter"/>
</dbReference>
<keyword evidence="3" id="KW-0472">Membrane</keyword>
<keyword evidence="1 2" id="KW-0175">Coiled coil</keyword>
<feature type="coiled-coil region" evidence="2">
    <location>
        <begin position="1349"/>
        <end position="1386"/>
    </location>
</feature>
<organism evidence="4 5">
    <name type="scientific">Tetrahymena thermophila (strain SB210)</name>
    <dbReference type="NCBI Taxonomy" id="312017"/>
    <lineage>
        <taxon>Eukaryota</taxon>
        <taxon>Sar</taxon>
        <taxon>Alveolata</taxon>
        <taxon>Ciliophora</taxon>
        <taxon>Intramacronucleata</taxon>
        <taxon>Oligohymenophorea</taxon>
        <taxon>Hymenostomatida</taxon>
        <taxon>Tetrahymenina</taxon>
        <taxon>Tetrahymenidae</taxon>
        <taxon>Tetrahymena</taxon>
    </lineage>
</organism>
<dbReference type="STRING" id="312017.Q22B71"/>
<reference evidence="5" key="1">
    <citation type="journal article" date="2006" name="PLoS Biol.">
        <title>Macronuclear genome sequence of the ciliate Tetrahymena thermophila, a model eukaryote.</title>
        <authorList>
            <person name="Eisen J.A."/>
            <person name="Coyne R.S."/>
            <person name="Wu M."/>
            <person name="Wu D."/>
            <person name="Thiagarajan M."/>
            <person name="Wortman J.R."/>
            <person name="Badger J.H."/>
            <person name="Ren Q."/>
            <person name="Amedeo P."/>
            <person name="Jones K.M."/>
            <person name="Tallon L.J."/>
            <person name="Delcher A.L."/>
            <person name="Salzberg S.L."/>
            <person name="Silva J.C."/>
            <person name="Haas B.J."/>
            <person name="Majoros W.H."/>
            <person name="Farzad M."/>
            <person name="Carlton J.M."/>
            <person name="Smith R.K. Jr."/>
            <person name="Garg J."/>
            <person name="Pearlman R.E."/>
            <person name="Karrer K.M."/>
            <person name="Sun L."/>
            <person name="Manning G."/>
            <person name="Elde N.C."/>
            <person name="Turkewitz A.P."/>
            <person name="Asai D.J."/>
            <person name="Wilkes D.E."/>
            <person name="Wang Y."/>
            <person name="Cai H."/>
            <person name="Collins K."/>
            <person name="Stewart B.A."/>
            <person name="Lee S.R."/>
            <person name="Wilamowska K."/>
            <person name="Weinberg Z."/>
            <person name="Ruzzo W.L."/>
            <person name="Wloga D."/>
            <person name="Gaertig J."/>
            <person name="Frankel J."/>
            <person name="Tsao C.-C."/>
            <person name="Gorovsky M.A."/>
            <person name="Keeling P.J."/>
            <person name="Waller R.F."/>
            <person name="Patron N.J."/>
            <person name="Cherry J.M."/>
            <person name="Stover N.A."/>
            <person name="Krieger C.J."/>
            <person name="del Toro C."/>
            <person name="Ryder H.F."/>
            <person name="Williamson S.C."/>
            <person name="Barbeau R.A."/>
            <person name="Hamilton E.P."/>
            <person name="Orias E."/>
        </authorList>
    </citation>
    <scope>NUCLEOTIDE SEQUENCE [LARGE SCALE GENOMIC DNA]</scope>
    <source>
        <strain evidence="5">SB210</strain>
    </source>
</reference>
<dbReference type="GO" id="GO:0070971">
    <property type="term" value="C:endoplasmic reticulum exit site"/>
    <property type="evidence" value="ECO:0007669"/>
    <property type="project" value="TreeGrafter"/>
</dbReference>